<feature type="chain" id="PRO_5026195719" evidence="5">
    <location>
        <begin position="23"/>
        <end position="423"/>
    </location>
</feature>
<name>A0A6I6MJE0_9CAUL</name>
<feature type="signal peptide" evidence="5">
    <location>
        <begin position="1"/>
        <end position="22"/>
    </location>
</feature>
<dbReference type="PANTHER" id="PTHR43649">
    <property type="entry name" value="ARABINOSE-BINDING PROTEIN-RELATED"/>
    <property type="match status" value="1"/>
</dbReference>
<evidence type="ECO:0000256" key="2">
    <source>
        <dbReference type="ARBA" id="ARBA00008520"/>
    </source>
</evidence>
<evidence type="ECO:0000256" key="4">
    <source>
        <dbReference type="ARBA" id="ARBA00022729"/>
    </source>
</evidence>
<reference evidence="7" key="1">
    <citation type="submission" date="2019-12" db="EMBL/GenBank/DDBJ databases">
        <title>Complete genome of Terracaulis silvestris 0127_4.</title>
        <authorList>
            <person name="Vieira S."/>
            <person name="Riedel T."/>
            <person name="Sproer C."/>
            <person name="Pascual J."/>
            <person name="Boedeker C."/>
            <person name="Overmann J."/>
        </authorList>
    </citation>
    <scope>NUCLEOTIDE SEQUENCE [LARGE SCALE GENOMIC DNA]</scope>
    <source>
        <strain evidence="7">0127_4</strain>
    </source>
</reference>
<keyword evidence="7" id="KW-1185">Reference proteome</keyword>
<dbReference type="RefSeq" id="WP_158765700.1">
    <property type="nucleotide sequence ID" value="NZ_CP047045.1"/>
</dbReference>
<evidence type="ECO:0000256" key="5">
    <source>
        <dbReference type="SAM" id="SignalP"/>
    </source>
</evidence>
<dbReference type="KEGG" id="tsv:DSM104635_01620"/>
<dbReference type="PANTHER" id="PTHR43649:SF34">
    <property type="entry name" value="ABC TRANSPORTER PERIPLASMIC-BINDING PROTEIN YCJN-RELATED"/>
    <property type="match status" value="1"/>
</dbReference>
<evidence type="ECO:0000313" key="7">
    <source>
        <dbReference type="Proteomes" id="UP000431269"/>
    </source>
</evidence>
<dbReference type="AlphaFoldDB" id="A0A6I6MJE0"/>
<evidence type="ECO:0000256" key="3">
    <source>
        <dbReference type="ARBA" id="ARBA00022448"/>
    </source>
</evidence>
<dbReference type="SUPFAM" id="SSF53850">
    <property type="entry name" value="Periplasmic binding protein-like II"/>
    <property type="match status" value="1"/>
</dbReference>
<organism evidence="6 7">
    <name type="scientific">Terricaulis silvestris</name>
    <dbReference type="NCBI Taxonomy" id="2686094"/>
    <lineage>
        <taxon>Bacteria</taxon>
        <taxon>Pseudomonadati</taxon>
        <taxon>Pseudomonadota</taxon>
        <taxon>Alphaproteobacteria</taxon>
        <taxon>Caulobacterales</taxon>
        <taxon>Caulobacteraceae</taxon>
        <taxon>Terricaulis</taxon>
    </lineage>
</organism>
<keyword evidence="3" id="KW-0813">Transport</keyword>
<gene>
    <name evidence="6" type="primary">araN</name>
    <name evidence="6" type="ORF">DSM104635_01620</name>
</gene>
<dbReference type="PROSITE" id="PS51318">
    <property type="entry name" value="TAT"/>
    <property type="match status" value="1"/>
</dbReference>
<dbReference type="InterPro" id="IPR006059">
    <property type="entry name" value="SBP"/>
</dbReference>
<proteinExistence type="inferred from homology"/>
<keyword evidence="4 5" id="KW-0732">Signal</keyword>
<dbReference type="EMBL" id="CP047045">
    <property type="protein sequence ID" value="QGZ94789.1"/>
    <property type="molecule type" value="Genomic_DNA"/>
</dbReference>
<dbReference type="Proteomes" id="UP000431269">
    <property type="component" value="Chromosome"/>
</dbReference>
<sequence length="423" mass="47188">MTTTRRRVLAGIGAAAATSACARNTDPNVLTMWAMGREAEVVGEVLPGFLAEHPGVRVEIQMLPWTAAHERLLTAFVGDSLPDIAQLGNTWIPEFSSLNALEPLDARVSGSSIDQADYFPGIWNTNLYGDTLYGVPWYVDTRVLFYRRDILQRAGVARVPQTWPDWRAAMEAVKLEVGPQNFSVLLPLNEFEPMLALGLQQDEPLLRDQNTRGNFQSEGFKQTLAFYKALFDDGLAPPSSNTQISNVYSEFDRGYFSFYITGPWNIGEFQRRLPADRQDTWMTAPLPGPRGPGASIAGGSSLVVFRTSPKKELAWALTEYLSRPEVQIDFHAKTGDLPPRRSVWETSTLADDPYMAAFRDQLERAKAAPPVPEWERIADELRLVGESMVHGEMDVEQGAAALNARADRILEKRRWMVSEGRAV</sequence>
<protein>
    <submittedName>
        <fullName evidence="6">Putative arabinose-binding protein</fullName>
    </submittedName>
</protein>
<dbReference type="Pfam" id="PF01547">
    <property type="entry name" value="SBP_bac_1"/>
    <property type="match status" value="1"/>
</dbReference>
<dbReference type="PROSITE" id="PS51257">
    <property type="entry name" value="PROKAR_LIPOPROTEIN"/>
    <property type="match status" value="1"/>
</dbReference>
<dbReference type="InterPro" id="IPR006311">
    <property type="entry name" value="TAT_signal"/>
</dbReference>
<dbReference type="CDD" id="cd14747">
    <property type="entry name" value="PBP2_MalE"/>
    <property type="match status" value="1"/>
</dbReference>
<comment type="subcellular location">
    <subcellularLocation>
        <location evidence="1">Periplasm</location>
    </subcellularLocation>
</comment>
<comment type="similarity">
    <text evidence="2">Belongs to the bacterial solute-binding protein 1 family.</text>
</comment>
<evidence type="ECO:0000256" key="1">
    <source>
        <dbReference type="ARBA" id="ARBA00004418"/>
    </source>
</evidence>
<accession>A0A6I6MJE0</accession>
<dbReference type="GO" id="GO:0042597">
    <property type="term" value="C:periplasmic space"/>
    <property type="evidence" value="ECO:0007669"/>
    <property type="project" value="UniProtKB-SubCell"/>
</dbReference>
<dbReference type="Gene3D" id="3.40.190.10">
    <property type="entry name" value="Periplasmic binding protein-like II"/>
    <property type="match status" value="2"/>
</dbReference>
<evidence type="ECO:0000313" key="6">
    <source>
        <dbReference type="EMBL" id="QGZ94789.1"/>
    </source>
</evidence>
<dbReference type="InterPro" id="IPR050490">
    <property type="entry name" value="Bact_solute-bd_prot1"/>
</dbReference>